<proteinExistence type="inferred from homology"/>
<evidence type="ECO:0000256" key="4">
    <source>
        <dbReference type="ARBA" id="ARBA00023163"/>
    </source>
</evidence>
<dbReference type="Pfam" id="PF00126">
    <property type="entry name" value="HTH_1"/>
    <property type="match status" value="1"/>
</dbReference>
<evidence type="ECO:0000313" key="7">
    <source>
        <dbReference type="Proteomes" id="UP000648984"/>
    </source>
</evidence>
<dbReference type="Pfam" id="PF03466">
    <property type="entry name" value="LysR_substrate"/>
    <property type="match status" value="1"/>
</dbReference>
<dbReference type="Proteomes" id="UP000648984">
    <property type="component" value="Unassembled WGS sequence"/>
</dbReference>
<dbReference type="InterPro" id="IPR000847">
    <property type="entry name" value="LysR_HTH_N"/>
</dbReference>
<dbReference type="Gene3D" id="3.40.190.290">
    <property type="match status" value="1"/>
</dbReference>
<dbReference type="PANTHER" id="PTHR30537:SF5">
    <property type="entry name" value="HTH-TYPE TRANSCRIPTIONAL ACTIVATOR TTDR-RELATED"/>
    <property type="match status" value="1"/>
</dbReference>
<gene>
    <name evidence="6" type="ORF">GPA25_17220</name>
</gene>
<keyword evidence="2" id="KW-0805">Transcription regulation</keyword>
<dbReference type="InterPro" id="IPR005119">
    <property type="entry name" value="LysR_subst-bd"/>
</dbReference>
<dbReference type="EMBL" id="WTVQ01000033">
    <property type="protein sequence ID" value="NMG76503.1"/>
    <property type="molecule type" value="Genomic_DNA"/>
</dbReference>
<accession>A0ABX1QDY1</accession>
<keyword evidence="4" id="KW-0804">Transcription</keyword>
<dbReference type="RefSeq" id="WP_169261648.1">
    <property type="nucleotide sequence ID" value="NZ_WTVQ01000033.1"/>
</dbReference>
<keyword evidence="3" id="KW-0238">DNA-binding</keyword>
<feature type="domain" description="HTH lysR-type" evidence="5">
    <location>
        <begin position="1"/>
        <end position="58"/>
    </location>
</feature>
<dbReference type="SUPFAM" id="SSF46785">
    <property type="entry name" value="Winged helix' DNA-binding domain"/>
    <property type="match status" value="1"/>
</dbReference>
<sequence length="297" mass="32484">MDLNEAAVFVKVVQAGSFSAAARLLGLPTSTVSTRVARLEKRLGVMLLQRTTRRLHLTDAGALYYEHAATGLGHLLDAEAAVTESAGEPKGLLRVTAPADIGGYILAEIVRQLRHHCPKVSVDLVLMNQYVDLVAEGIDVAIRTGHLKDSTLIARNAGIARWATFASPGYLKSAPPLDAPQGLRHHCCLQFTPLGKEAWTLANDSGSVTVPMCGQVLVNDVRVIRTMAIAGEGVALLPRYLCRLECDEGRLVRVLPEWHGKTDPIHIVYPRQRFVPPKLRVFVDLAAEELRKWLETP</sequence>
<evidence type="ECO:0000256" key="3">
    <source>
        <dbReference type="ARBA" id="ARBA00023125"/>
    </source>
</evidence>
<comment type="caution">
    <text evidence="6">The sequence shown here is derived from an EMBL/GenBank/DDBJ whole genome shotgun (WGS) entry which is preliminary data.</text>
</comment>
<dbReference type="InterPro" id="IPR036388">
    <property type="entry name" value="WH-like_DNA-bd_sf"/>
</dbReference>
<dbReference type="InterPro" id="IPR036390">
    <property type="entry name" value="WH_DNA-bd_sf"/>
</dbReference>
<dbReference type="PANTHER" id="PTHR30537">
    <property type="entry name" value="HTH-TYPE TRANSCRIPTIONAL REGULATOR"/>
    <property type="match status" value="1"/>
</dbReference>
<comment type="similarity">
    <text evidence="1">Belongs to the LysR transcriptional regulatory family.</text>
</comment>
<dbReference type="PROSITE" id="PS50931">
    <property type="entry name" value="HTH_LYSR"/>
    <property type="match status" value="1"/>
</dbReference>
<reference evidence="6 7" key="1">
    <citation type="submission" date="2019-12" db="EMBL/GenBank/DDBJ databases">
        <title>Comparative genomics gives insights into the taxonomy of the Azoarcus-Aromatoleum group and reveals separate origins of nif in the plant-associated Azoarcus and non-plant-associated Aromatoleum sub-groups.</title>
        <authorList>
            <person name="Lafos M."/>
            <person name="Maluk M."/>
            <person name="Batista M."/>
            <person name="Junghare M."/>
            <person name="Carmona M."/>
            <person name="Faoro H."/>
            <person name="Cruz L.M."/>
            <person name="Battistoni F."/>
            <person name="De Souza E."/>
            <person name="Pedrosa F."/>
            <person name="Chen W.-M."/>
            <person name="Poole P.S."/>
            <person name="Dixon R.A."/>
            <person name="James E.K."/>
        </authorList>
    </citation>
    <scope>NUCLEOTIDE SEQUENCE [LARGE SCALE GENOMIC DNA]</scope>
    <source>
        <strain evidence="6 7">22Lin</strain>
    </source>
</reference>
<dbReference type="SUPFAM" id="SSF53850">
    <property type="entry name" value="Periplasmic binding protein-like II"/>
    <property type="match status" value="1"/>
</dbReference>
<dbReference type="Gene3D" id="1.10.10.10">
    <property type="entry name" value="Winged helix-like DNA-binding domain superfamily/Winged helix DNA-binding domain"/>
    <property type="match status" value="1"/>
</dbReference>
<organism evidence="6 7">
    <name type="scientific">Aromatoleum diolicum</name>
    <dbReference type="NCBI Taxonomy" id="75796"/>
    <lineage>
        <taxon>Bacteria</taxon>
        <taxon>Pseudomonadati</taxon>
        <taxon>Pseudomonadota</taxon>
        <taxon>Betaproteobacteria</taxon>
        <taxon>Rhodocyclales</taxon>
        <taxon>Rhodocyclaceae</taxon>
        <taxon>Aromatoleum</taxon>
    </lineage>
</organism>
<evidence type="ECO:0000256" key="2">
    <source>
        <dbReference type="ARBA" id="ARBA00023015"/>
    </source>
</evidence>
<protein>
    <submittedName>
        <fullName evidence="6">LysR family transcriptional regulator</fullName>
    </submittedName>
</protein>
<evidence type="ECO:0000259" key="5">
    <source>
        <dbReference type="PROSITE" id="PS50931"/>
    </source>
</evidence>
<keyword evidence="7" id="KW-1185">Reference proteome</keyword>
<evidence type="ECO:0000313" key="6">
    <source>
        <dbReference type="EMBL" id="NMG76503.1"/>
    </source>
</evidence>
<name>A0ABX1QDY1_9RHOO</name>
<dbReference type="CDD" id="cd08422">
    <property type="entry name" value="PBP2_CrgA_like"/>
    <property type="match status" value="1"/>
</dbReference>
<dbReference type="InterPro" id="IPR058163">
    <property type="entry name" value="LysR-type_TF_proteobact-type"/>
</dbReference>
<evidence type="ECO:0000256" key="1">
    <source>
        <dbReference type="ARBA" id="ARBA00009437"/>
    </source>
</evidence>